<dbReference type="PANTHER" id="PTHR34818">
    <property type="entry name" value="PROTEIN BLI-3"/>
    <property type="match status" value="1"/>
</dbReference>
<dbReference type="STRING" id="426701.SAMN04488098_101050"/>
<dbReference type="InterPro" id="IPR012349">
    <property type="entry name" value="Split_barrel_FMN-bd"/>
</dbReference>
<proteinExistence type="predicted"/>
<organism evidence="2 3">
    <name type="scientific">Alkalibacterium thalassium</name>
    <dbReference type="NCBI Taxonomy" id="426701"/>
    <lineage>
        <taxon>Bacteria</taxon>
        <taxon>Bacillati</taxon>
        <taxon>Bacillota</taxon>
        <taxon>Bacilli</taxon>
        <taxon>Lactobacillales</taxon>
        <taxon>Carnobacteriaceae</taxon>
        <taxon>Alkalibacterium</taxon>
    </lineage>
</organism>
<feature type="domain" description="Pyridoxamine 5'-phosphate oxidase N-terminal" evidence="1">
    <location>
        <begin position="5"/>
        <end position="125"/>
    </location>
</feature>
<dbReference type="OrthoDB" id="5431160at2"/>
<dbReference type="RefSeq" id="WP_091265819.1">
    <property type="nucleotide sequence ID" value="NZ_FNFK01000010.1"/>
</dbReference>
<keyword evidence="3" id="KW-1185">Reference proteome</keyword>
<dbReference type="Gene3D" id="2.30.110.10">
    <property type="entry name" value="Electron Transport, Fmn-binding Protein, Chain A"/>
    <property type="match status" value="1"/>
</dbReference>
<dbReference type="Proteomes" id="UP000199433">
    <property type="component" value="Unassembled WGS sequence"/>
</dbReference>
<evidence type="ECO:0000313" key="2">
    <source>
        <dbReference type="EMBL" id="SDK04230.1"/>
    </source>
</evidence>
<evidence type="ECO:0000259" key="1">
    <source>
        <dbReference type="Pfam" id="PF01243"/>
    </source>
</evidence>
<dbReference type="PANTHER" id="PTHR34818:SF1">
    <property type="entry name" value="PROTEIN BLI-3"/>
    <property type="match status" value="1"/>
</dbReference>
<protein>
    <submittedName>
        <fullName evidence="2">General stress protein 26</fullName>
    </submittedName>
</protein>
<reference evidence="3" key="1">
    <citation type="submission" date="2016-10" db="EMBL/GenBank/DDBJ databases">
        <authorList>
            <person name="Varghese N."/>
            <person name="Submissions S."/>
        </authorList>
    </citation>
    <scope>NUCLEOTIDE SEQUENCE [LARGE SCALE GENOMIC DNA]</scope>
    <source>
        <strain evidence="3">DSM 19181</strain>
    </source>
</reference>
<sequence>MTEAKEKALKILDKNEVGVLATVSGNKPVARYMDFKSDDFVLYTVTDKRTEKVEDIEANNHAFVLIGYEEGVFDKNYLEIEATVSMTQDPDLIDRAWNDYMDDTYKGKDDPNILVLKLTPQKVTLKLKKDDESIPVTF</sequence>
<dbReference type="InterPro" id="IPR052917">
    <property type="entry name" value="Stress-Dev_Protein"/>
</dbReference>
<gene>
    <name evidence="2" type="ORF">SAMN04488098_101050</name>
</gene>
<dbReference type="SUPFAM" id="SSF50475">
    <property type="entry name" value="FMN-binding split barrel"/>
    <property type="match status" value="1"/>
</dbReference>
<dbReference type="InterPro" id="IPR011576">
    <property type="entry name" value="Pyridox_Oxase_N"/>
</dbReference>
<accession>A0A1G8YQB6</accession>
<dbReference type="Pfam" id="PF01243">
    <property type="entry name" value="PNPOx_N"/>
    <property type="match status" value="1"/>
</dbReference>
<dbReference type="EMBL" id="FNFK01000010">
    <property type="protein sequence ID" value="SDK04230.1"/>
    <property type="molecule type" value="Genomic_DNA"/>
</dbReference>
<name>A0A1G8YQB6_9LACT</name>
<evidence type="ECO:0000313" key="3">
    <source>
        <dbReference type="Proteomes" id="UP000199433"/>
    </source>
</evidence>
<dbReference type="AlphaFoldDB" id="A0A1G8YQB6"/>